<evidence type="ECO:0000256" key="4">
    <source>
        <dbReference type="ARBA" id="ARBA00023172"/>
    </source>
</evidence>
<dbReference type="GO" id="GO:0032196">
    <property type="term" value="P:transposition"/>
    <property type="evidence" value="ECO:0007669"/>
    <property type="project" value="UniProtKB-KW"/>
</dbReference>
<dbReference type="Pfam" id="PF01385">
    <property type="entry name" value="OrfB_IS605"/>
    <property type="match status" value="1"/>
</dbReference>
<dbReference type="RefSeq" id="WP_154533825.1">
    <property type="nucleotide sequence ID" value="NZ_VUNG01000011.1"/>
</dbReference>
<dbReference type="Proteomes" id="UP000438914">
    <property type="component" value="Unassembled WGS sequence"/>
</dbReference>
<evidence type="ECO:0000256" key="2">
    <source>
        <dbReference type="ARBA" id="ARBA00022578"/>
    </source>
</evidence>
<comment type="similarity">
    <text evidence="1">In the C-terminal section; belongs to the transposase 35 family.</text>
</comment>
<proteinExistence type="inferred from homology"/>
<reference evidence="7 8" key="1">
    <citation type="submission" date="2019-08" db="EMBL/GenBank/DDBJ databases">
        <title>In-depth cultivation of the pig gut microbiome towards novel bacterial diversity and tailored functional studies.</title>
        <authorList>
            <person name="Wylensek D."/>
            <person name="Hitch T.C.A."/>
            <person name="Clavel T."/>
        </authorList>
    </citation>
    <scope>NUCLEOTIDE SEQUENCE [LARGE SCALE GENOMIC DNA]</scope>
    <source>
        <strain evidence="7 8">LKV-178-WT-2A</strain>
    </source>
</reference>
<evidence type="ECO:0000259" key="5">
    <source>
        <dbReference type="Pfam" id="PF01385"/>
    </source>
</evidence>
<evidence type="ECO:0000256" key="1">
    <source>
        <dbReference type="ARBA" id="ARBA00008761"/>
    </source>
</evidence>
<keyword evidence="2" id="KW-0815">Transposition</keyword>
<feature type="domain" description="Cas12f1-like TNB" evidence="6">
    <location>
        <begin position="306"/>
        <end position="377"/>
    </location>
</feature>
<sequence length="413" mass="48273">MRLVYKFYIRHTEELDRLFRISNNLYNQALYLFRQQLDADGTWLWYNDMDKLMKKALNLEGQCNYRLLKSQCSQQVLRVLDKNIKAYCKSIKDWKKHPEKYKGVPKMPNYRKRGGMFNMYYTNYACSIKDGRIRLAKDLFVSVPQWEKYGGNLKSVHQVRLIPNSRNIKVEIVYEKEIEQADVDKAKYASIDLGLDNLATMVTSEGCTIYSGKYLKSYNNHFNKTLSHLQSIKDLQGIKRTTRRITRMYDKRDRYFEDAFQKVSRQIVNTLVRNRIGTLVVGYNAGWKQNSDMGKKNNQKFVQMPFARLADYLRYKCEMIGIKFIVHEESYTSKCDALALEPIGKHETYLGRRVKRGLFRSSTGKMINADQNGALNILRKVVGDSEFSRIVGSGHSLCPIRYRNPFQTVAGSM</sequence>
<dbReference type="AlphaFoldDB" id="A0A7K0KFP4"/>
<dbReference type="EMBL" id="VUNG01000011">
    <property type="protein sequence ID" value="MST84240.1"/>
    <property type="molecule type" value="Genomic_DNA"/>
</dbReference>
<organism evidence="7 8">
    <name type="scientific">Hallella mizrahii</name>
    <dbReference type="NCBI Taxonomy" id="2606637"/>
    <lineage>
        <taxon>Bacteria</taxon>
        <taxon>Pseudomonadati</taxon>
        <taxon>Bacteroidota</taxon>
        <taxon>Bacteroidia</taxon>
        <taxon>Bacteroidales</taxon>
        <taxon>Prevotellaceae</taxon>
        <taxon>Hallella</taxon>
    </lineage>
</organism>
<gene>
    <name evidence="7" type="ORF">FYJ73_06090</name>
</gene>
<evidence type="ECO:0000313" key="8">
    <source>
        <dbReference type="Proteomes" id="UP000438914"/>
    </source>
</evidence>
<dbReference type="InterPro" id="IPR001959">
    <property type="entry name" value="Transposase"/>
</dbReference>
<dbReference type="GO" id="GO:0003677">
    <property type="term" value="F:DNA binding"/>
    <property type="evidence" value="ECO:0007669"/>
    <property type="project" value="UniProtKB-KW"/>
</dbReference>
<dbReference type="NCBIfam" id="NF040570">
    <property type="entry name" value="guided_TnpB"/>
    <property type="match status" value="1"/>
</dbReference>
<evidence type="ECO:0000259" key="6">
    <source>
        <dbReference type="Pfam" id="PF07282"/>
    </source>
</evidence>
<name>A0A7K0KFP4_9BACT</name>
<dbReference type="GO" id="GO:0006310">
    <property type="term" value="P:DNA recombination"/>
    <property type="evidence" value="ECO:0007669"/>
    <property type="project" value="UniProtKB-KW"/>
</dbReference>
<accession>A0A7K0KFP4</accession>
<feature type="domain" description="Probable transposase IS891/IS1136/IS1341" evidence="5">
    <location>
        <begin position="172"/>
        <end position="287"/>
    </location>
</feature>
<dbReference type="InterPro" id="IPR010095">
    <property type="entry name" value="Cas12f1-like_TNB"/>
</dbReference>
<dbReference type="NCBIfam" id="TIGR01766">
    <property type="entry name" value="IS200/IS605 family accessory protein TnpB-like domain"/>
    <property type="match status" value="1"/>
</dbReference>
<keyword evidence="8" id="KW-1185">Reference proteome</keyword>
<evidence type="ECO:0000256" key="3">
    <source>
        <dbReference type="ARBA" id="ARBA00023125"/>
    </source>
</evidence>
<comment type="caution">
    <text evidence="7">The sequence shown here is derived from an EMBL/GenBank/DDBJ whole genome shotgun (WGS) entry which is preliminary data.</text>
</comment>
<protein>
    <submittedName>
        <fullName evidence="7">IS200/IS605 family element transposase accessory protein TnpB</fullName>
    </submittedName>
</protein>
<keyword evidence="3" id="KW-0238">DNA-binding</keyword>
<keyword evidence="4" id="KW-0233">DNA recombination</keyword>
<dbReference type="Pfam" id="PF07282">
    <property type="entry name" value="Cas12f1-like_TNB"/>
    <property type="match status" value="1"/>
</dbReference>
<evidence type="ECO:0000313" key="7">
    <source>
        <dbReference type="EMBL" id="MST84240.1"/>
    </source>
</evidence>